<proteinExistence type="inferred from homology"/>
<protein>
    <submittedName>
        <fullName evidence="5">Amino acid ABC transporter substrate-binding protein</fullName>
    </submittedName>
</protein>
<name>A0A2A2I1L8_9GAMM</name>
<dbReference type="InterPro" id="IPR001638">
    <property type="entry name" value="Solute-binding_3/MltF_N"/>
</dbReference>
<dbReference type="Pfam" id="PF00497">
    <property type="entry name" value="SBP_bac_3"/>
    <property type="match status" value="1"/>
</dbReference>
<dbReference type="PANTHER" id="PTHR35936:SF6">
    <property type="entry name" value="AMINO ACID ABC TRANSPORTER SUBSTRATE-BINDING PAAT FAMILY PROTEIN"/>
    <property type="match status" value="1"/>
</dbReference>
<evidence type="ECO:0000256" key="3">
    <source>
        <dbReference type="SAM" id="SignalP"/>
    </source>
</evidence>
<evidence type="ECO:0000259" key="4">
    <source>
        <dbReference type="SMART" id="SM00062"/>
    </source>
</evidence>
<dbReference type="Gene3D" id="3.40.190.10">
    <property type="entry name" value="Periplasmic binding protein-like II"/>
    <property type="match status" value="2"/>
</dbReference>
<comment type="caution">
    <text evidence="5">The sequence shown here is derived from an EMBL/GenBank/DDBJ whole genome shotgun (WGS) entry which is preliminary data.</text>
</comment>
<reference evidence="5 6" key="1">
    <citation type="submission" date="2017-07" db="EMBL/GenBank/DDBJ databases">
        <title>Tamlnaduibacter salinus (Mi-7) genome sequencing.</title>
        <authorList>
            <person name="Verma A."/>
            <person name="Krishnamurthi S."/>
        </authorList>
    </citation>
    <scope>NUCLEOTIDE SEQUENCE [LARGE SCALE GENOMIC DNA]</scope>
    <source>
        <strain evidence="5 6">Mi-7</strain>
    </source>
</reference>
<organism evidence="5 6">
    <name type="scientific">Tamilnaduibacter salinus</name>
    <dbReference type="NCBI Taxonomy" id="1484056"/>
    <lineage>
        <taxon>Bacteria</taxon>
        <taxon>Pseudomonadati</taxon>
        <taxon>Pseudomonadota</taxon>
        <taxon>Gammaproteobacteria</taxon>
        <taxon>Pseudomonadales</taxon>
        <taxon>Marinobacteraceae</taxon>
        <taxon>Tamilnaduibacter</taxon>
    </lineage>
</organism>
<dbReference type="PANTHER" id="PTHR35936">
    <property type="entry name" value="MEMBRANE-BOUND LYTIC MUREIN TRANSGLYCOSYLASE F"/>
    <property type="match status" value="1"/>
</dbReference>
<evidence type="ECO:0000313" key="6">
    <source>
        <dbReference type="Proteomes" id="UP000218332"/>
    </source>
</evidence>
<evidence type="ECO:0000313" key="5">
    <source>
        <dbReference type="EMBL" id="PAV25502.1"/>
    </source>
</evidence>
<accession>A0A2A2I1L8</accession>
<dbReference type="SUPFAM" id="SSF53850">
    <property type="entry name" value="Periplasmic binding protein-like II"/>
    <property type="match status" value="1"/>
</dbReference>
<feature type="signal peptide" evidence="3">
    <location>
        <begin position="1"/>
        <end position="26"/>
    </location>
</feature>
<dbReference type="Proteomes" id="UP000218332">
    <property type="component" value="Unassembled WGS sequence"/>
</dbReference>
<gene>
    <name evidence="5" type="ORF">CF392_10745</name>
</gene>
<keyword evidence="2 3" id="KW-0732">Signal</keyword>
<dbReference type="EMBL" id="NMPM01000059">
    <property type="protein sequence ID" value="PAV25502.1"/>
    <property type="molecule type" value="Genomic_DNA"/>
</dbReference>
<dbReference type="AlphaFoldDB" id="A0A2A2I1L8"/>
<evidence type="ECO:0000256" key="2">
    <source>
        <dbReference type="ARBA" id="ARBA00022729"/>
    </source>
</evidence>
<feature type="chain" id="PRO_5011974148" evidence="3">
    <location>
        <begin position="27"/>
        <end position="275"/>
    </location>
</feature>
<feature type="domain" description="Solute-binding protein family 3/N-terminal" evidence="4">
    <location>
        <begin position="34"/>
        <end position="264"/>
    </location>
</feature>
<sequence>MRTLRRHRHRYLSLLFLCLSLATAMAAEARDCKTLTATGNPEYPPYLWRMSADGDQLIGAIPRILEEIGERIGVEINIIYTGPWSRAQQEVREGSVDLMAGAFFTVPRAQWMDYIHPPFLATNSVVWVRQDNGFEYRQWDDLRPLNGVTVIHNSFGQSFDEFARQHLDLETVRSVRQGFRMLRLGRVDYMLYEKNPAVVYSRQMGISDDVKPLSTAISSEPLHFAVSHESPCNTGALRGQLVATVVSLIDEGFIDRALRAALEDTSELKQLSSTN</sequence>
<keyword evidence="6" id="KW-1185">Reference proteome</keyword>
<evidence type="ECO:0000256" key="1">
    <source>
        <dbReference type="ARBA" id="ARBA00010333"/>
    </source>
</evidence>
<dbReference type="SMART" id="SM00062">
    <property type="entry name" value="PBPb"/>
    <property type="match status" value="1"/>
</dbReference>
<comment type="similarity">
    <text evidence="1">Belongs to the bacterial solute-binding protein 3 family.</text>
</comment>